<name>A0ABT1DUB6_9ACTN</name>
<sequence>MNSEQAGEAYPQGQLAAAFVTALTHENAATRSRAETRVARWMRVLTGMAAGSLRIGSRTPVAGFPAWVTPEVVRGGFATGTAAAGGPLRPHEAAIADDRAAVFAYYLTDAGQAELCSRLDSGRYRLEFAEQAALLAMAWLLRSGDRDRALGLLEEIGPYGGQLSFSPVPADAGEQDPSVVWRADAGEVRTALAARRENSRVEAMREAMTVWNPFADELLTLWLTTGDPVATVFPGDWHGHAEALLARYDALAAAHTLCGKHRKPKENLAVLRAAAQDVVHGGELTPRQLGLLRSVVAAMVVDDLIAAGVLPSAEVLAELVPQLAAQTNAAAYPDPALRTLMAATYRAFRERRSLLLLNLQHQVRLTELPWVRALRPYREEGDETRRDAQATLRRLGELAVDGFPATLLPNPLVRELAGLSQEAGAAQLRHRAQAGRADRGPSPAATGDQGRRVRLAALDLILVAPGRR</sequence>
<feature type="region of interest" description="Disordered" evidence="1">
    <location>
        <begin position="424"/>
        <end position="449"/>
    </location>
</feature>
<organism evidence="2 3">
    <name type="scientific">Paractinoplanes aksuensis</name>
    <dbReference type="NCBI Taxonomy" id="2939490"/>
    <lineage>
        <taxon>Bacteria</taxon>
        <taxon>Bacillati</taxon>
        <taxon>Actinomycetota</taxon>
        <taxon>Actinomycetes</taxon>
        <taxon>Micromonosporales</taxon>
        <taxon>Micromonosporaceae</taxon>
        <taxon>Paractinoplanes</taxon>
    </lineage>
</organism>
<keyword evidence="3" id="KW-1185">Reference proteome</keyword>
<proteinExistence type="predicted"/>
<evidence type="ECO:0000313" key="2">
    <source>
        <dbReference type="EMBL" id="MCO8274417.1"/>
    </source>
</evidence>
<dbReference type="EMBL" id="JAMYJR010000031">
    <property type="protein sequence ID" value="MCO8274417.1"/>
    <property type="molecule type" value="Genomic_DNA"/>
</dbReference>
<gene>
    <name evidence="2" type="ORF">M1L60_27845</name>
</gene>
<evidence type="ECO:0000313" key="3">
    <source>
        <dbReference type="Proteomes" id="UP001523369"/>
    </source>
</evidence>
<dbReference type="Proteomes" id="UP001523369">
    <property type="component" value="Unassembled WGS sequence"/>
</dbReference>
<reference evidence="2 3" key="1">
    <citation type="submission" date="2022-06" db="EMBL/GenBank/DDBJ databases">
        <title>New Species of the Genus Actinoplanes, ActinopZanes ferrugineus.</title>
        <authorList>
            <person name="Ding P."/>
        </authorList>
    </citation>
    <scope>NUCLEOTIDE SEQUENCE [LARGE SCALE GENOMIC DNA]</scope>
    <source>
        <strain evidence="2 3">TRM88003</strain>
    </source>
</reference>
<protein>
    <submittedName>
        <fullName evidence="2">Uncharacterized protein</fullName>
    </submittedName>
</protein>
<evidence type="ECO:0000256" key="1">
    <source>
        <dbReference type="SAM" id="MobiDB-lite"/>
    </source>
</evidence>
<comment type="caution">
    <text evidence="2">The sequence shown here is derived from an EMBL/GenBank/DDBJ whole genome shotgun (WGS) entry which is preliminary data.</text>
</comment>
<dbReference type="RefSeq" id="WP_253240493.1">
    <property type="nucleotide sequence ID" value="NZ_JAMYJR010000031.1"/>
</dbReference>
<accession>A0ABT1DUB6</accession>